<dbReference type="InterPro" id="IPR052893">
    <property type="entry name" value="TCS_response_regulator"/>
</dbReference>
<evidence type="ECO:0000256" key="1">
    <source>
        <dbReference type="PROSITE-ProRule" id="PRU00169"/>
    </source>
</evidence>
<reference evidence="3 4" key="1">
    <citation type="submission" date="2018-01" db="EMBL/GenBank/DDBJ databases">
        <title>G. obscuriglobus.</title>
        <authorList>
            <person name="Franke J."/>
            <person name="Blomberg W."/>
            <person name="Selmecki A."/>
        </authorList>
    </citation>
    <scope>NUCLEOTIDE SEQUENCE [LARGE SCALE GENOMIC DNA]</scope>
    <source>
        <strain evidence="3 4">DSM 5831</strain>
    </source>
</reference>
<evidence type="ECO:0000313" key="4">
    <source>
        <dbReference type="Proteomes" id="UP000245802"/>
    </source>
</evidence>
<dbReference type="AlphaFoldDB" id="A0A2Z3GUA7"/>
<protein>
    <submittedName>
        <fullName evidence="3">Response regulator</fullName>
    </submittedName>
</protein>
<proteinExistence type="predicted"/>
<dbReference type="SUPFAM" id="SSF52172">
    <property type="entry name" value="CheY-like"/>
    <property type="match status" value="1"/>
</dbReference>
<dbReference type="PANTHER" id="PTHR44520:SF1">
    <property type="entry name" value="TWO-COMPONENT SYSTEM REGULATORY PROTEIN"/>
    <property type="match status" value="1"/>
</dbReference>
<dbReference type="Gene3D" id="3.40.50.2300">
    <property type="match status" value="1"/>
</dbReference>
<dbReference type="PANTHER" id="PTHR44520">
    <property type="entry name" value="RESPONSE REGULATOR RCP1-RELATED"/>
    <property type="match status" value="1"/>
</dbReference>
<feature type="domain" description="Response regulatory" evidence="2">
    <location>
        <begin position="8"/>
        <end position="135"/>
    </location>
</feature>
<accession>A0A2Z3GUA7</accession>
<dbReference type="SMART" id="SM00448">
    <property type="entry name" value="REC"/>
    <property type="match status" value="1"/>
</dbReference>
<sequence>MSTHRPLDVLLVEDDPSDLKLTLHAFRKYHLANTLHVARDGAEALEFVFGTGRYADRTGGHPHLILLDLKLPLVDGIEVLRRLKESPVSRSIPIVVLTSSREDRDLTACYELGVNSYIVKPVDFDQFGEVVRQLGFYWLLINQPPPE</sequence>
<dbReference type="Proteomes" id="UP000245802">
    <property type="component" value="Chromosome"/>
</dbReference>
<dbReference type="CDD" id="cd17557">
    <property type="entry name" value="REC_Rcp-like"/>
    <property type="match status" value="1"/>
</dbReference>
<keyword evidence="1" id="KW-0597">Phosphoprotein</keyword>
<dbReference type="Pfam" id="PF00072">
    <property type="entry name" value="Response_reg"/>
    <property type="match status" value="1"/>
</dbReference>
<dbReference type="InterPro" id="IPR001789">
    <property type="entry name" value="Sig_transdc_resp-reg_receiver"/>
</dbReference>
<gene>
    <name evidence="3" type="ORF">C1280_14030</name>
</gene>
<dbReference type="KEGG" id="gog:C1280_14030"/>
<organism evidence="3 4">
    <name type="scientific">Gemmata obscuriglobus</name>
    <dbReference type="NCBI Taxonomy" id="114"/>
    <lineage>
        <taxon>Bacteria</taxon>
        <taxon>Pseudomonadati</taxon>
        <taxon>Planctomycetota</taxon>
        <taxon>Planctomycetia</taxon>
        <taxon>Gemmatales</taxon>
        <taxon>Gemmataceae</taxon>
        <taxon>Gemmata</taxon>
    </lineage>
</organism>
<dbReference type="GO" id="GO:0000160">
    <property type="term" value="P:phosphorelay signal transduction system"/>
    <property type="evidence" value="ECO:0007669"/>
    <property type="project" value="InterPro"/>
</dbReference>
<name>A0A2Z3GUA7_9BACT</name>
<dbReference type="OrthoDB" id="195863at2"/>
<dbReference type="RefSeq" id="WP_010043448.1">
    <property type="nucleotide sequence ID" value="NZ_CP025958.1"/>
</dbReference>
<feature type="modified residue" description="4-aspartylphosphate" evidence="1">
    <location>
        <position position="68"/>
    </location>
</feature>
<keyword evidence="4" id="KW-1185">Reference proteome</keyword>
<dbReference type="EMBL" id="CP025958">
    <property type="protein sequence ID" value="AWM37999.1"/>
    <property type="molecule type" value="Genomic_DNA"/>
</dbReference>
<evidence type="ECO:0000259" key="2">
    <source>
        <dbReference type="PROSITE" id="PS50110"/>
    </source>
</evidence>
<evidence type="ECO:0000313" key="3">
    <source>
        <dbReference type="EMBL" id="AWM37999.1"/>
    </source>
</evidence>
<dbReference type="PROSITE" id="PS50110">
    <property type="entry name" value="RESPONSE_REGULATORY"/>
    <property type="match status" value="1"/>
</dbReference>
<dbReference type="InterPro" id="IPR011006">
    <property type="entry name" value="CheY-like_superfamily"/>
</dbReference>